<evidence type="ECO:0000313" key="2">
    <source>
        <dbReference type="EMBL" id="KJL33992.1"/>
    </source>
</evidence>
<evidence type="ECO:0000313" key="3">
    <source>
        <dbReference type="Proteomes" id="UP000033740"/>
    </source>
</evidence>
<keyword evidence="1" id="KW-1133">Transmembrane helix</keyword>
<protein>
    <recommendedName>
        <fullName evidence="4">YcxB-like protein domain-containing protein</fullName>
    </recommendedName>
</protein>
<reference evidence="2 3" key="1">
    <citation type="submission" date="2015-02" db="EMBL/GenBank/DDBJ databases">
        <title>Draft genome sequences of ten Microbacterium spp. with emphasis on heavy metal contaminated environments.</title>
        <authorList>
            <person name="Corretto E."/>
        </authorList>
    </citation>
    <scope>NUCLEOTIDE SEQUENCE [LARGE SCALE GENOMIC DNA]</scope>
    <source>
        <strain evidence="2 3">ARN176</strain>
    </source>
</reference>
<dbReference type="RefSeq" id="WP_045271510.1">
    <property type="nucleotide sequence ID" value="NZ_JYIX01000031.1"/>
</dbReference>
<evidence type="ECO:0008006" key="4">
    <source>
        <dbReference type="Google" id="ProtNLM"/>
    </source>
</evidence>
<dbReference type="STRING" id="582680.RS86_01429"/>
<feature type="transmembrane region" description="Helical" evidence="1">
    <location>
        <begin position="27"/>
        <end position="48"/>
    </location>
</feature>
<organism evidence="2 3">
    <name type="scientific">Microbacterium azadirachtae</name>
    <dbReference type="NCBI Taxonomy" id="582680"/>
    <lineage>
        <taxon>Bacteria</taxon>
        <taxon>Bacillati</taxon>
        <taxon>Actinomycetota</taxon>
        <taxon>Actinomycetes</taxon>
        <taxon>Micrococcales</taxon>
        <taxon>Microbacteriaceae</taxon>
        <taxon>Microbacterium</taxon>
    </lineage>
</organism>
<keyword evidence="1" id="KW-0812">Transmembrane</keyword>
<accession>A0A0F0LLA1</accession>
<evidence type="ECO:0000256" key="1">
    <source>
        <dbReference type="SAM" id="Phobius"/>
    </source>
</evidence>
<name>A0A0F0LLA1_9MICO</name>
<dbReference type="AlphaFoldDB" id="A0A0F0LLA1"/>
<comment type="caution">
    <text evidence="2">The sequence shown here is derived from an EMBL/GenBank/DDBJ whole genome shotgun (WGS) entry which is preliminary data.</text>
</comment>
<dbReference type="EMBL" id="JYIX01000031">
    <property type="protein sequence ID" value="KJL33992.1"/>
    <property type="molecule type" value="Genomic_DNA"/>
</dbReference>
<keyword evidence="1" id="KW-0472">Membrane</keyword>
<sequence>MYENTIYVEPGDQRALRRFLVTSALPAGRVLLFGLSTLLFLLMMTLAAASGHPLGLVMVGFTGAGLIVELTFVAALRVNARRSSRTLPLGSPITVRIDDAGVSVVTSDVDALFRWPCVSGADRTQGMVVVRGARNTPTMILPDRALSDDALAWLAGKTGGEARPARKS</sequence>
<dbReference type="PATRIC" id="fig|582680.6.peg.1465"/>
<feature type="transmembrane region" description="Helical" evidence="1">
    <location>
        <begin position="54"/>
        <end position="76"/>
    </location>
</feature>
<proteinExistence type="predicted"/>
<gene>
    <name evidence="2" type="ORF">RS86_01429</name>
</gene>
<dbReference type="Proteomes" id="UP000033740">
    <property type="component" value="Unassembled WGS sequence"/>
</dbReference>
<keyword evidence="3" id="KW-1185">Reference proteome</keyword>